<dbReference type="RefSeq" id="WP_135615737.1">
    <property type="nucleotide sequence ID" value="NZ_RQFY01000005.1"/>
</dbReference>
<protein>
    <submittedName>
        <fullName evidence="1">Chromosome partitioning protein ParB</fullName>
    </submittedName>
</protein>
<sequence>MPDRQLSEVEKNQVRASQTEADGSLRCYISGEIISQADEIEYDHLTAWSKGGPTDLVNVRIVKKIYNRRKKDESLDTVKDNFQLEKLFLQRQNNIKLQDILELKGISSTNIHLVKEENVVKLTDSNTNITAPLFYDKHLGSHYFYSKVPMSWIQNDDQEGLQPRVIDLKRLVNLRDHLKNHPQLSPAIARYLKNSIRLFDGQHKTAAQILNNAKEVDVKVFLSTDDEKGSKNLFDSLMITNLEAHSKLRQVPFYTSTLLERLSTIQKEMWEEFSSAKPSTSHSEENFIKFLNIEKQFEKSKANSILFAALKENVLSSSALEPFVAEASKDANYPITQDLLATAIYPNSIYLHPSSSLFDQPNDFRNSEVENFKVLSKVIVETSHLSDWIPSKKNESLNSAQKRVRRIWHKGAVLTWGPYMKDIIINVFNILTEPEREKLLYRAKITNEQTERLEACFARLFSHSLWDSTDNTIDSLLVSSKKQDELFNKLNLTRAYVLTGNV</sequence>
<comment type="caution">
    <text evidence="1">The sequence shown here is derived from an EMBL/GenBank/DDBJ whole genome shotgun (WGS) entry which is preliminary data.</text>
</comment>
<gene>
    <name evidence="1" type="ORF">EHQ52_13480</name>
</gene>
<organism evidence="1 2">
    <name type="scientific">Leptospira koniambonensis</name>
    <dbReference type="NCBI Taxonomy" id="2484950"/>
    <lineage>
        <taxon>Bacteria</taxon>
        <taxon>Pseudomonadati</taxon>
        <taxon>Spirochaetota</taxon>
        <taxon>Spirochaetia</taxon>
        <taxon>Leptospirales</taxon>
        <taxon>Leptospiraceae</taxon>
        <taxon>Leptospira</taxon>
    </lineage>
</organism>
<dbReference type="SUPFAM" id="SSF110849">
    <property type="entry name" value="ParB/Sulfiredoxin"/>
    <property type="match status" value="1"/>
</dbReference>
<proteinExistence type="predicted"/>
<dbReference type="InterPro" id="IPR036086">
    <property type="entry name" value="ParB/Sulfiredoxin_sf"/>
</dbReference>
<evidence type="ECO:0000313" key="1">
    <source>
        <dbReference type="EMBL" id="TGL32800.1"/>
    </source>
</evidence>
<keyword evidence="2" id="KW-1185">Reference proteome</keyword>
<dbReference type="OrthoDB" id="9798761at2"/>
<dbReference type="Gene3D" id="1.10.30.50">
    <property type="match status" value="1"/>
</dbReference>
<dbReference type="AlphaFoldDB" id="A0A4R9J4X8"/>
<dbReference type="EMBL" id="RQFY01000005">
    <property type="protein sequence ID" value="TGL32800.1"/>
    <property type="molecule type" value="Genomic_DNA"/>
</dbReference>
<dbReference type="Proteomes" id="UP000297871">
    <property type="component" value="Unassembled WGS sequence"/>
</dbReference>
<reference evidence="1" key="1">
    <citation type="journal article" date="2019" name="PLoS Negl. Trop. Dis.">
        <title>Revisiting the worldwide diversity of Leptospira species in the environment.</title>
        <authorList>
            <person name="Vincent A.T."/>
            <person name="Schiettekatte O."/>
            <person name="Bourhy P."/>
            <person name="Veyrier F.J."/>
            <person name="Picardeau M."/>
        </authorList>
    </citation>
    <scope>NUCLEOTIDE SEQUENCE [LARGE SCALE GENOMIC DNA]</scope>
    <source>
        <strain evidence="1">201800265</strain>
    </source>
</reference>
<accession>A0A4R9J4X8</accession>
<name>A0A4R9J4X8_9LEPT</name>
<evidence type="ECO:0000313" key="2">
    <source>
        <dbReference type="Proteomes" id="UP000297871"/>
    </source>
</evidence>